<feature type="compositionally biased region" description="Polar residues" evidence="1">
    <location>
        <begin position="255"/>
        <end position="265"/>
    </location>
</feature>
<dbReference type="AlphaFoldDB" id="A0A9W3A115"/>
<feature type="region of interest" description="Disordered" evidence="1">
    <location>
        <begin position="252"/>
        <end position="305"/>
    </location>
</feature>
<gene>
    <name evidence="4 5 6 7 8" type="primary">LOC129925308</name>
</gene>
<evidence type="ECO:0000313" key="4">
    <source>
        <dbReference type="RefSeq" id="XP_055880868.1"/>
    </source>
</evidence>
<evidence type="ECO:0000256" key="2">
    <source>
        <dbReference type="SAM" id="SignalP"/>
    </source>
</evidence>
<keyword evidence="2" id="KW-0732">Signal</keyword>
<evidence type="ECO:0000313" key="6">
    <source>
        <dbReference type="RefSeq" id="XP_055880870.1"/>
    </source>
</evidence>
<protein>
    <submittedName>
        <fullName evidence="4 5">Uncharacterized protein LOC129925308</fullName>
    </submittedName>
</protein>
<evidence type="ECO:0000313" key="3">
    <source>
        <dbReference type="Proteomes" id="UP001165740"/>
    </source>
</evidence>
<proteinExistence type="predicted"/>
<feature type="compositionally biased region" description="Polar residues" evidence="1">
    <location>
        <begin position="293"/>
        <end position="303"/>
    </location>
</feature>
<dbReference type="RefSeq" id="XP_055880872.1">
    <property type="nucleotide sequence ID" value="XM_056024897.1"/>
</dbReference>
<feature type="compositionally biased region" description="Polar residues" evidence="1">
    <location>
        <begin position="441"/>
        <end position="461"/>
    </location>
</feature>
<feature type="compositionally biased region" description="Polar residues" evidence="1">
    <location>
        <begin position="58"/>
        <end position="67"/>
    </location>
</feature>
<evidence type="ECO:0000256" key="1">
    <source>
        <dbReference type="SAM" id="MobiDB-lite"/>
    </source>
</evidence>
<dbReference type="RefSeq" id="XP_055880868.1">
    <property type="nucleotide sequence ID" value="XM_056024893.1"/>
</dbReference>
<feature type="region of interest" description="Disordered" evidence="1">
    <location>
        <begin position="200"/>
        <end position="235"/>
    </location>
</feature>
<organism evidence="3 5">
    <name type="scientific">Biomphalaria glabrata</name>
    <name type="common">Bloodfluke planorb</name>
    <name type="synonym">Freshwater snail</name>
    <dbReference type="NCBI Taxonomy" id="6526"/>
    <lineage>
        <taxon>Eukaryota</taxon>
        <taxon>Metazoa</taxon>
        <taxon>Spiralia</taxon>
        <taxon>Lophotrochozoa</taxon>
        <taxon>Mollusca</taxon>
        <taxon>Gastropoda</taxon>
        <taxon>Heterobranchia</taxon>
        <taxon>Euthyneura</taxon>
        <taxon>Panpulmonata</taxon>
        <taxon>Hygrophila</taxon>
        <taxon>Lymnaeoidea</taxon>
        <taxon>Planorbidae</taxon>
        <taxon>Biomphalaria</taxon>
    </lineage>
</organism>
<feature type="region of interest" description="Disordered" evidence="1">
    <location>
        <begin position="45"/>
        <end position="71"/>
    </location>
</feature>
<dbReference type="RefSeq" id="XP_055880869.1">
    <property type="nucleotide sequence ID" value="XM_056024894.1"/>
</dbReference>
<accession>A0A9W3A115</accession>
<dbReference type="OrthoDB" id="10674961at2759"/>
<evidence type="ECO:0000313" key="7">
    <source>
        <dbReference type="RefSeq" id="XP_055880871.1"/>
    </source>
</evidence>
<dbReference type="RefSeq" id="XP_055880871.1">
    <property type="nucleotide sequence ID" value="XM_056024896.1"/>
</dbReference>
<dbReference type="GeneID" id="129925308"/>
<feature type="chain" id="PRO_5044702723" evidence="2">
    <location>
        <begin position="25"/>
        <end position="548"/>
    </location>
</feature>
<name>A0A9W3A115_BIOGL</name>
<feature type="signal peptide" evidence="2">
    <location>
        <begin position="1"/>
        <end position="24"/>
    </location>
</feature>
<feature type="region of interest" description="Disordered" evidence="1">
    <location>
        <begin position="433"/>
        <end position="461"/>
    </location>
</feature>
<dbReference type="Proteomes" id="UP001165740">
    <property type="component" value="Chromosome 3"/>
</dbReference>
<feature type="compositionally biased region" description="Basic residues" evidence="1">
    <location>
        <begin position="213"/>
        <end position="228"/>
    </location>
</feature>
<feature type="compositionally biased region" description="Basic residues" evidence="1">
    <location>
        <begin position="266"/>
        <end position="290"/>
    </location>
</feature>
<sequence length="548" mass="61457">MDTWTLKSSYFLLCYLLATEGSQATNNGIEIIPQEQPTNRIAPNPEVSSTAHVRDQHNQWQVTSRSSGRVFRPPESHVKPDYVSIHRERTNAPFTLQSEMSSVYPFIDATRAMDYFDTYDSRPRPKRWPLKILLDTEQTTAVDEGHEKLGDIRDNDHGAIKNMNENLSILNPSAGDKLSETIVLQKGGSISEDLMHLTSHPTTASMQGPKLVPGRKNKNQNRKKRKNPSAKQLGVGLQSKFTFDVHQSLGLEKSLSPSSSTQPRLNKTRNIHRNQGKGKKVRKQSKKRTSKTATPSEQTTWLSTPILAVSATSDKKPNGSSLRHPELTTQTYMAEKISLSFTSIKPHLTKNPEEQTLAAESVVGNSGEHPAEMLSNTSTTAPEPHVSDQVSPQGENRWRSENLSADIPPNTQQVSLISTNSSEIRDEFLPSQDFKSDLSNRSDQGQQNFVSGNQSLDLTQPTRQPNVDLKLVNMSDTSFLERDATSTRTQEKVTHVYKNAYDFLSSQTGLIRRQRPRKFDAFHQEFSERMCALFGKKFVRTPIGGKCE</sequence>
<feature type="region of interest" description="Disordered" evidence="1">
    <location>
        <begin position="367"/>
        <end position="411"/>
    </location>
</feature>
<evidence type="ECO:0000313" key="5">
    <source>
        <dbReference type="RefSeq" id="XP_055880869.1"/>
    </source>
</evidence>
<reference evidence="4 5" key="1">
    <citation type="submission" date="2025-04" db="UniProtKB">
        <authorList>
            <consortium name="RefSeq"/>
        </authorList>
    </citation>
    <scope>IDENTIFICATION</scope>
</reference>
<evidence type="ECO:0000313" key="8">
    <source>
        <dbReference type="RefSeq" id="XP_055880872.1"/>
    </source>
</evidence>
<keyword evidence="3" id="KW-1185">Reference proteome</keyword>
<dbReference type="RefSeq" id="XP_055880870.1">
    <property type="nucleotide sequence ID" value="XM_056024895.1"/>
</dbReference>